<protein>
    <submittedName>
        <fullName evidence="1">Uncharacterized protein</fullName>
    </submittedName>
</protein>
<dbReference type="Proteomes" id="UP000295472">
    <property type="component" value="Unassembled WGS sequence"/>
</dbReference>
<reference evidence="1 2" key="1">
    <citation type="submission" date="2019-03" db="EMBL/GenBank/DDBJ databases">
        <title>Subsurface microbial communities from deep shales in Ohio and West Virginia, USA.</title>
        <authorList>
            <person name="Wrighton K."/>
        </authorList>
    </citation>
    <scope>NUCLEOTIDE SEQUENCE [LARGE SCALE GENOMIC DNA]</scope>
    <source>
        <strain evidence="1 2">DSMZ 11287</strain>
    </source>
</reference>
<accession>A0A4R8GRX6</accession>
<evidence type="ECO:0000313" key="2">
    <source>
        <dbReference type="Proteomes" id="UP000295472"/>
    </source>
</evidence>
<name>A0A4R8GRX6_9FIRM</name>
<comment type="caution">
    <text evidence="1">The sequence shown here is derived from an EMBL/GenBank/DDBJ whole genome shotgun (WGS) entry which is preliminary data.</text>
</comment>
<dbReference type="AlphaFoldDB" id="A0A4R8GRX6"/>
<gene>
    <name evidence="1" type="ORF">C7954_1122</name>
</gene>
<evidence type="ECO:0000313" key="1">
    <source>
        <dbReference type="EMBL" id="TDX44407.1"/>
    </source>
</evidence>
<proteinExistence type="predicted"/>
<sequence>MGNMKGYYTLIKNEIKGTFYFNIKNKMKGEIDR</sequence>
<organism evidence="1 2">
    <name type="scientific">Halanaerobium congolense</name>
    <dbReference type="NCBI Taxonomy" id="54121"/>
    <lineage>
        <taxon>Bacteria</taxon>
        <taxon>Bacillati</taxon>
        <taxon>Bacillota</taxon>
        <taxon>Clostridia</taxon>
        <taxon>Halanaerobiales</taxon>
        <taxon>Halanaerobiaceae</taxon>
        <taxon>Halanaerobium</taxon>
    </lineage>
</organism>
<dbReference type="EMBL" id="SOEF01000012">
    <property type="protein sequence ID" value="TDX44407.1"/>
    <property type="molecule type" value="Genomic_DNA"/>
</dbReference>